<dbReference type="PROSITE" id="PS52015">
    <property type="entry name" value="TONB_CTD"/>
    <property type="match status" value="1"/>
</dbReference>
<dbReference type="InterPro" id="IPR036942">
    <property type="entry name" value="Beta-barrel_TonB_sf"/>
</dbReference>
<keyword evidence="4" id="KW-1134">Transmembrane beta strand</keyword>
<feature type="signal peptide" evidence="13">
    <location>
        <begin position="1"/>
        <end position="28"/>
    </location>
</feature>
<evidence type="ECO:0000256" key="6">
    <source>
        <dbReference type="ARBA" id="ARBA00022729"/>
    </source>
</evidence>
<evidence type="ECO:0000313" key="15">
    <source>
        <dbReference type="EMBL" id="OGK01295.1"/>
    </source>
</evidence>
<evidence type="ECO:0000256" key="8">
    <source>
        <dbReference type="ARBA" id="ARBA00023077"/>
    </source>
</evidence>
<evidence type="ECO:0000259" key="14">
    <source>
        <dbReference type="PROSITE" id="PS52015"/>
    </source>
</evidence>
<evidence type="ECO:0000256" key="4">
    <source>
        <dbReference type="ARBA" id="ARBA00022452"/>
    </source>
</evidence>
<feature type="domain" description="TonB C-terminal" evidence="14">
    <location>
        <begin position="73"/>
        <end position="166"/>
    </location>
</feature>
<dbReference type="Proteomes" id="UP000179243">
    <property type="component" value="Unassembled WGS sequence"/>
</dbReference>
<dbReference type="Pfam" id="PF00593">
    <property type="entry name" value="TonB_dep_Rec_b-barrel"/>
    <property type="match status" value="1"/>
</dbReference>
<keyword evidence="8 12" id="KW-0798">TonB box</keyword>
<comment type="caution">
    <text evidence="15">The sequence shown here is derived from an EMBL/GenBank/DDBJ whole genome shotgun (WGS) entry which is preliminary data.</text>
</comment>
<evidence type="ECO:0000256" key="7">
    <source>
        <dbReference type="ARBA" id="ARBA00022989"/>
    </source>
</evidence>
<dbReference type="InterPro" id="IPR037682">
    <property type="entry name" value="TonB_C"/>
</dbReference>
<reference evidence="15 16" key="1">
    <citation type="journal article" date="2016" name="Nat. Commun.">
        <title>Thousands of microbial genomes shed light on interconnected biogeochemical processes in an aquifer system.</title>
        <authorList>
            <person name="Anantharaman K."/>
            <person name="Brown C.T."/>
            <person name="Hug L.A."/>
            <person name="Sharon I."/>
            <person name="Castelle C.J."/>
            <person name="Probst A.J."/>
            <person name="Thomas B.C."/>
            <person name="Singh A."/>
            <person name="Wilkins M.J."/>
            <person name="Karaoz U."/>
            <person name="Brodie E.L."/>
            <person name="Williams K.H."/>
            <person name="Hubbard S.S."/>
            <person name="Banfield J.F."/>
        </authorList>
    </citation>
    <scope>NUCLEOTIDE SEQUENCE [LARGE SCALE GENOMIC DNA]</scope>
</reference>
<evidence type="ECO:0000256" key="9">
    <source>
        <dbReference type="ARBA" id="ARBA00023136"/>
    </source>
</evidence>
<evidence type="ECO:0000256" key="12">
    <source>
        <dbReference type="RuleBase" id="RU003357"/>
    </source>
</evidence>
<evidence type="ECO:0000256" key="3">
    <source>
        <dbReference type="ARBA" id="ARBA00022448"/>
    </source>
</evidence>
<sequence length="939" mass="104937">MSGMVFKQQRIWVAGMFGACALLGTAVAAQTNTSGFEIEAPSAAVAPETLFVTPEADTLNKSQLDSLGQELSPLTRLPELKEFIKADYPASELKAGREGTVVLQLLVSDSGHVDSATIVRGLSPDFDSAALSVVRRFSFTPALAGSLAVPVYVEYEYRFSIQEEVSKIEQYVNLQGVLKEAGTRTPIKEGMVAITFRDTTADTTLAVPFSAYLSKIGTFPGQHVEEGRLVTFTDSLGRFSFSSLPVGRIRITFPIAGYEPDSAIETIELAKQLAVEYRLRRLTYSEYEIVVYGKMEKEEVGKSTLTLTEVKRIPGFGGDAVKVIQALPGVSRSSFGMGGIVVRGSGSGDSRYFLDGVELPMLFHFGGLKSTYNSDALSSIDLYPGGFNTRYGGCIGGVVEIKGRPARTDRWHVVADANFIDASIMAEGPVTDDISVLFTARRSYIANMAAFALDLLGVTLPMTVVPYYYDAVLRLDWRLSKKSRMFLTGFTFKDAMKFIIQDVRGGSNEVSTAKDEISQETKNQMLIFGYDTDLSDKARNELRFSLATADLSFNILSFTAMDFSAHRTTVRDELSFKLNDKVTLRPALDLELTPADYTLRILGATGAVQSGINGLYSDLGVYVNCDIRPIKSLLLIPGLRYDHYLELEKGAPSVRFTARWDWRKGHTLKGAAGTYNQSPEPFGQATDPKWGNDELPPTHARHFVLGYEYQFTDLISLDVQGYYNTQDDIPMSTDSVNEKTGKPVNLAPIQKGRMYGMEFMLRHDQGDRFFGWIAYTLARSERQSPIPYNLNSFDRATWDKDLWYLYGSDQTHNLQIVGSWRLPHGFEAGMRVRYVTGNPLTPQLGYTEHKYQYNAEFGYYEDLQGTPRSERMGPFFQLDIRVDKKFVYRSWILSTYLDVQNTNYFFYNSPEFYQYNYDSSERQVIGGIIIPSLGIRAEF</sequence>
<dbReference type="GO" id="GO:0015344">
    <property type="term" value="F:siderophore uptake transmembrane transporter activity"/>
    <property type="evidence" value="ECO:0007669"/>
    <property type="project" value="TreeGrafter"/>
</dbReference>
<keyword evidence="9 12" id="KW-0472">Membrane</keyword>
<dbReference type="SUPFAM" id="SSF56935">
    <property type="entry name" value="Porins"/>
    <property type="match status" value="1"/>
</dbReference>
<dbReference type="GO" id="GO:0044718">
    <property type="term" value="P:siderophore transmembrane transport"/>
    <property type="evidence" value="ECO:0007669"/>
    <property type="project" value="TreeGrafter"/>
</dbReference>
<accession>A0A1F7F3P7</accession>
<dbReference type="AlphaFoldDB" id="A0A1F7F3P7"/>
<dbReference type="Pfam" id="PF03544">
    <property type="entry name" value="TonB_C"/>
    <property type="match status" value="1"/>
</dbReference>
<dbReference type="Pfam" id="PF07715">
    <property type="entry name" value="Plug"/>
    <property type="match status" value="1"/>
</dbReference>
<dbReference type="GO" id="GO:0009279">
    <property type="term" value="C:cell outer membrane"/>
    <property type="evidence" value="ECO:0007669"/>
    <property type="project" value="UniProtKB-SubCell"/>
</dbReference>
<gene>
    <name evidence="15" type="ORF">A2519_12895</name>
</gene>
<keyword evidence="10" id="KW-0675">Receptor</keyword>
<evidence type="ECO:0000256" key="5">
    <source>
        <dbReference type="ARBA" id="ARBA00022692"/>
    </source>
</evidence>
<comment type="subcellular location">
    <subcellularLocation>
        <location evidence="2">Cell outer membrane</location>
        <topology evidence="2">Multi-pass membrane protein</topology>
    </subcellularLocation>
    <subcellularLocation>
        <location evidence="1">Membrane</location>
        <topology evidence="1">Single-pass membrane protein</topology>
    </subcellularLocation>
</comment>
<dbReference type="InterPro" id="IPR000531">
    <property type="entry name" value="Beta-barrel_TonB"/>
</dbReference>
<proteinExistence type="inferred from homology"/>
<comment type="similarity">
    <text evidence="12">Belongs to the TonB-dependent receptor family.</text>
</comment>
<protein>
    <recommendedName>
        <fullName evidence="14">TonB C-terminal domain-containing protein</fullName>
    </recommendedName>
</protein>
<dbReference type="InterPro" id="IPR039426">
    <property type="entry name" value="TonB-dep_rcpt-like"/>
</dbReference>
<evidence type="ECO:0000256" key="11">
    <source>
        <dbReference type="ARBA" id="ARBA00023237"/>
    </source>
</evidence>
<dbReference type="PANTHER" id="PTHR30069">
    <property type="entry name" value="TONB-DEPENDENT OUTER MEMBRANE RECEPTOR"/>
    <property type="match status" value="1"/>
</dbReference>
<feature type="chain" id="PRO_5009528395" description="TonB C-terminal domain-containing protein" evidence="13">
    <location>
        <begin position="29"/>
        <end position="939"/>
    </location>
</feature>
<evidence type="ECO:0000256" key="13">
    <source>
        <dbReference type="SAM" id="SignalP"/>
    </source>
</evidence>
<evidence type="ECO:0000256" key="1">
    <source>
        <dbReference type="ARBA" id="ARBA00004167"/>
    </source>
</evidence>
<dbReference type="InterPro" id="IPR037066">
    <property type="entry name" value="Plug_dom_sf"/>
</dbReference>
<dbReference type="NCBIfam" id="TIGR01352">
    <property type="entry name" value="tonB_Cterm"/>
    <property type="match status" value="1"/>
</dbReference>
<dbReference type="Gene3D" id="3.30.1150.10">
    <property type="match status" value="1"/>
</dbReference>
<evidence type="ECO:0000313" key="16">
    <source>
        <dbReference type="Proteomes" id="UP000179243"/>
    </source>
</evidence>
<evidence type="ECO:0000256" key="10">
    <source>
        <dbReference type="ARBA" id="ARBA00023170"/>
    </source>
</evidence>
<keyword evidence="3" id="KW-0813">Transport</keyword>
<dbReference type="SUPFAM" id="SSF74653">
    <property type="entry name" value="TolA/TonB C-terminal domain"/>
    <property type="match status" value="1"/>
</dbReference>
<dbReference type="InterPro" id="IPR006260">
    <property type="entry name" value="TonB/TolA_C"/>
</dbReference>
<dbReference type="Gene3D" id="2.40.170.20">
    <property type="entry name" value="TonB-dependent receptor, beta-barrel domain"/>
    <property type="match status" value="1"/>
</dbReference>
<evidence type="ECO:0000256" key="2">
    <source>
        <dbReference type="ARBA" id="ARBA00004571"/>
    </source>
</evidence>
<organism evidence="15 16">
    <name type="scientific">Candidatus Raymondbacteria bacterium RIFOXYD12_FULL_49_13</name>
    <dbReference type="NCBI Taxonomy" id="1817890"/>
    <lineage>
        <taxon>Bacteria</taxon>
        <taxon>Raymondiibacteriota</taxon>
    </lineage>
</organism>
<dbReference type="InterPro" id="IPR012910">
    <property type="entry name" value="Plug_dom"/>
</dbReference>
<keyword evidence="11" id="KW-0998">Cell outer membrane</keyword>
<keyword evidence="5" id="KW-0812">Transmembrane</keyword>
<dbReference type="Gene3D" id="2.170.130.10">
    <property type="entry name" value="TonB-dependent receptor, plug domain"/>
    <property type="match status" value="1"/>
</dbReference>
<dbReference type="PANTHER" id="PTHR30069:SF29">
    <property type="entry name" value="HEMOGLOBIN AND HEMOGLOBIN-HAPTOGLOBIN-BINDING PROTEIN 1-RELATED"/>
    <property type="match status" value="1"/>
</dbReference>
<name>A0A1F7F3P7_UNCRA</name>
<keyword evidence="6 13" id="KW-0732">Signal</keyword>
<dbReference type="EMBL" id="MFYX01000127">
    <property type="protein sequence ID" value="OGK01295.1"/>
    <property type="molecule type" value="Genomic_DNA"/>
</dbReference>
<keyword evidence="7" id="KW-1133">Transmembrane helix</keyword>